<feature type="compositionally biased region" description="Basic and acidic residues" evidence="1">
    <location>
        <begin position="264"/>
        <end position="273"/>
    </location>
</feature>
<comment type="caution">
    <text evidence="2">The sequence shown here is derived from an EMBL/GenBank/DDBJ whole genome shotgun (WGS) entry which is preliminary data.</text>
</comment>
<keyword evidence="3" id="KW-1185">Reference proteome</keyword>
<evidence type="ECO:0000313" key="3">
    <source>
        <dbReference type="Proteomes" id="UP001225034"/>
    </source>
</evidence>
<accession>A0ABT9YDR7</accession>
<sequence length="759" mass="84354">MQISQLLSGNNVQPERQVKKGEIIRGATIEPISNFEAKVTYKGKEMKVTVDGQMPKSGAVSLQVTESGENGIRVREWTSEDRKQKPAQIDPSVELAQKAGIKRPSPLLVQAIKVAEANGQAVSSESIQALDRFIGSSNDPSKLNTLRALLSKQLPITDSHIKAVHETLHGKPLNQVLTELDKQLTTQPERSQSTLSKDQVLKLINQLTEGKELKGPEKRFIDNVRDRVIEGALTGKYEQLLTLVKETISGKTGPDITAPQNRPTIEKHPEEPMNQRPAGATQPKDQLQAVLLQLSQFVQTEGNPQKAVEAIQTTLQSNKDLPAEQVHRMNVEISKAVEKIHSGRELAARQILSTSIENEVNRLSQEEAQLVMPAVSSSVQPSSQQQSSKQIAVTTVTEKMASLTTEFREFQREASRTLRQLAIDLTPTRPVDTHQTKNQLDSIIRKLDHSILRGELMQFADMKTEKSLMMASSKLGEAKQLLESGQAQKAAQMVSQVQKQVDQLVFKPSETKVVFATNQSQLDLSSKLATQASPLQLFEEAGLKAQEGTARGVFDMVRKMGMNHETEVAQQLTRLDTSKDPQVSERNIKQSLLQLVQQHEEGSRASQLANQALNNVTGQQLLSKQDAQPIQSLFFQLPLVLEQKVEQLQCFIQSKKEGEQVDWQNCSLYFLMETKKMGDIGISVRVAQRQLSVTLKNDQEDFKLKMEPLVSKAIAKVEDIGYTISGISFAPFSDNKEQEPVPSTAKPVYTSEKGFDFKI</sequence>
<protein>
    <recommendedName>
        <fullName evidence="4">Flagellar hook-length control protein-like C-terminal domain-containing protein</fullName>
    </recommendedName>
</protein>
<evidence type="ECO:0000256" key="1">
    <source>
        <dbReference type="SAM" id="MobiDB-lite"/>
    </source>
</evidence>
<reference evidence="2 3" key="1">
    <citation type="submission" date="2023-07" db="EMBL/GenBank/DDBJ databases">
        <title>Genomic Encyclopedia of Type Strains, Phase IV (KMG-IV): sequencing the most valuable type-strain genomes for metagenomic binning, comparative biology and taxonomic classification.</title>
        <authorList>
            <person name="Goeker M."/>
        </authorList>
    </citation>
    <scope>NUCLEOTIDE SEQUENCE [LARGE SCALE GENOMIC DNA]</scope>
    <source>
        <strain evidence="2 3">DSM 19154</strain>
    </source>
</reference>
<dbReference type="RefSeq" id="WP_306979451.1">
    <property type="nucleotide sequence ID" value="NZ_JAUSUA010000001.1"/>
</dbReference>
<proteinExistence type="predicted"/>
<gene>
    <name evidence="2" type="ORF">J2S05_000409</name>
</gene>
<evidence type="ECO:0000313" key="2">
    <source>
        <dbReference type="EMBL" id="MDQ0205635.1"/>
    </source>
</evidence>
<dbReference type="EMBL" id="JAUSUA010000001">
    <property type="protein sequence ID" value="MDQ0205635.1"/>
    <property type="molecule type" value="Genomic_DNA"/>
</dbReference>
<dbReference type="Proteomes" id="UP001225034">
    <property type="component" value="Unassembled WGS sequence"/>
</dbReference>
<name>A0ABT9YDR7_9BACI</name>
<feature type="region of interest" description="Disordered" evidence="1">
    <location>
        <begin position="251"/>
        <end position="283"/>
    </location>
</feature>
<evidence type="ECO:0008006" key="4">
    <source>
        <dbReference type="Google" id="ProtNLM"/>
    </source>
</evidence>
<organism evidence="2 3">
    <name type="scientific">Alkalicoccobacillus murimartini</name>
    <dbReference type="NCBI Taxonomy" id="171685"/>
    <lineage>
        <taxon>Bacteria</taxon>
        <taxon>Bacillati</taxon>
        <taxon>Bacillota</taxon>
        <taxon>Bacilli</taxon>
        <taxon>Bacillales</taxon>
        <taxon>Bacillaceae</taxon>
        <taxon>Alkalicoccobacillus</taxon>
    </lineage>
</organism>